<feature type="region of interest" description="Disordered" evidence="1">
    <location>
        <begin position="60"/>
        <end position="145"/>
    </location>
</feature>
<reference evidence="4" key="1">
    <citation type="journal article" date="2022" name="Microb. Genom.">
        <title>A global pangenome for the wheat fungal pathogen Pyrenophora tritici-repentis and prediction of effector protein structural homology.</title>
        <authorList>
            <person name="Moolhuijzen P.M."/>
            <person name="See P.T."/>
            <person name="Shi G."/>
            <person name="Powell H.R."/>
            <person name="Cockram J."/>
            <person name="Jorgensen L.N."/>
            <person name="Benslimane H."/>
            <person name="Strelkov S.E."/>
            <person name="Turner J."/>
            <person name="Liu Z."/>
            <person name="Moffat C.S."/>
        </authorList>
    </citation>
    <scope>NUCLEOTIDE SEQUENCE [LARGE SCALE GENOMIC DNA]</scope>
</reference>
<feature type="compositionally biased region" description="Low complexity" evidence="1">
    <location>
        <begin position="96"/>
        <end position="119"/>
    </location>
</feature>
<organism evidence="3 4">
    <name type="scientific">Pyrenophora tritici-repentis</name>
    <dbReference type="NCBI Taxonomy" id="45151"/>
    <lineage>
        <taxon>Eukaryota</taxon>
        <taxon>Fungi</taxon>
        <taxon>Dikarya</taxon>
        <taxon>Ascomycota</taxon>
        <taxon>Pezizomycotina</taxon>
        <taxon>Dothideomycetes</taxon>
        <taxon>Pleosporomycetidae</taxon>
        <taxon>Pleosporales</taxon>
        <taxon>Pleosporineae</taxon>
        <taxon>Pleosporaceae</taxon>
        <taxon>Pyrenophora</taxon>
    </lineage>
</organism>
<dbReference type="SUPFAM" id="SSF46565">
    <property type="entry name" value="Chaperone J-domain"/>
    <property type="match status" value="1"/>
</dbReference>
<sequence length="220" mass="24447">MPHPVYDGGPLDPFADYKAMLNEISGDAEGSRPSTRGPSQWYATETCVPSNLREAPISYSYFNGSSRNSRSSSQYRTEERYTHTSSSSQPPPPQPRRTYTARPRTPSYSSSSYSSSSSSEQNDHYTRSRAHSPPPSPPLQGTKPRNDLYAVLGLSRSATATKIKKAHRAMSLKWHPDRCGEGMKNKATEMMAEINHANDVLGDEKKRAYHDRTGLMASDL</sequence>
<dbReference type="InterPro" id="IPR050817">
    <property type="entry name" value="DjlA_DnaK_co-chaperone"/>
</dbReference>
<dbReference type="PROSITE" id="PS50076">
    <property type="entry name" value="DNAJ_2"/>
    <property type="match status" value="1"/>
</dbReference>
<dbReference type="Proteomes" id="UP000249757">
    <property type="component" value="Unassembled WGS sequence"/>
</dbReference>
<feature type="region of interest" description="Disordered" evidence="1">
    <location>
        <begin position="25"/>
        <end position="47"/>
    </location>
</feature>
<dbReference type="InterPro" id="IPR001623">
    <property type="entry name" value="DnaJ_domain"/>
</dbReference>
<feature type="compositionally biased region" description="Low complexity" evidence="1">
    <location>
        <begin position="60"/>
        <end position="73"/>
    </location>
</feature>
<proteinExistence type="predicted"/>
<dbReference type="OrthoDB" id="10250354at2759"/>
<dbReference type="PRINTS" id="PR00625">
    <property type="entry name" value="JDOMAIN"/>
</dbReference>
<protein>
    <submittedName>
        <fullName evidence="3">DnaJ domain containing protein</fullName>
    </submittedName>
</protein>
<evidence type="ECO:0000256" key="1">
    <source>
        <dbReference type="SAM" id="MobiDB-lite"/>
    </source>
</evidence>
<keyword evidence="4" id="KW-1185">Reference proteome</keyword>
<name>A0A922NH88_9PLEO</name>
<gene>
    <name evidence="3" type="ORF">Ptr86124_006696</name>
</gene>
<dbReference type="Pfam" id="PF00226">
    <property type="entry name" value="DnaJ"/>
    <property type="match status" value="1"/>
</dbReference>
<evidence type="ECO:0000313" key="4">
    <source>
        <dbReference type="Proteomes" id="UP000249757"/>
    </source>
</evidence>
<feature type="compositionally biased region" description="Polar residues" evidence="1">
    <location>
        <begin position="32"/>
        <end position="47"/>
    </location>
</feature>
<evidence type="ECO:0000313" key="3">
    <source>
        <dbReference type="EMBL" id="KAI1514066.1"/>
    </source>
</evidence>
<dbReference type="Gene3D" id="1.10.287.110">
    <property type="entry name" value="DnaJ domain"/>
    <property type="match status" value="1"/>
</dbReference>
<dbReference type="SMART" id="SM00271">
    <property type="entry name" value="DnaJ"/>
    <property type="match status" value="1"/>
</dbReference>
<dbReference type="PANTHER" id="PTHR24074">
    <property type="entry name" value="CO-CHAPERONE PROTEIN DJLA"/>
    <property type="match status" value="1"/>
</dbReference>
<dbReference type="AlphaFoldDB" id="A0A922NH88"/>
<evidence type="ECO:0000259" key="2">
    <source>
        <dbReference type="PROSITE" id="PS50076"/>
    </source>
</evidence>
<accession>A0A922NH88</accession>
<feature type="domain" description="J" evidence="2">
    <location>
        <begin position="147"/>
        <end position="214"/>
    </location>
</feature>
<dbReference type="CDD" id="cd06257">
    <property type="entry name" value="DnaJ"/>
    <property type="match status" value="1"/>
</dbReference>
<comment type="caution">
    <text evidence="3">The sequence shown here is derived from an EMBL/GenBank/DDBJ whole genome shotgun (WGS) entry which is preliminary data.</text>
</comment>
<dbReference type="InterPro" id="IPR036869">
    <property type="entry name" value="J_dom_sf"/>
</dbReference>
<dbReference type="EMBL" id="NRDI02000008">
    <property type="protein sequence ID" value="KAI1514066.1"/>
    <property type="molecule type" value="Genomic_DNA"/>
</dbReference>